<feature type="transmembrane region" description="Helical" evidence="1">
    <location>
        <begin position="477"/>
        <end position="495"/>
    </location>
</feature>
<protein>
    <submittedName>
        <fullName evidence="3">Glycosyltransferase family 2 protein</fullName>
    </submittedName>
</protein>
<dbReference type="SUPFAM" id="SSF53448">
    <property type="entry name" value="Nucleotide-diphospho-sugar transferases"/>
    <property type="match status" value="1"/>
</dbReference>
<evidence type="ECO:0000313" key="4">
    <source>
        <dbReference type="Proteomes" id="UP000317638"/>
    </source>
</evidence>
<dbReference type="PANTHER" id="PTHR43685:SF3">
    <property type="entry name" value="SLR2126 PROTEIN"/>
    <property type="match status" value="1"/>
</dbReference>
<evidence type="ECO:0000256" key="1">
    <source>
        <dbReference type="SAM" id="Phobius"/>
    </source>
</evidence>
<dbReference type="PANTHER" id="PTHR43685">
    <property type="entry name" value="GLYCOSYLTRANSFERASE"/>
    <property type="match status" value="1"/>
</dbReference>
<dbReference type="InterPro" id="IPR029044">
    <property type="entry name" value="Nucleotide-diphossugar_trans"/>
</dbReference>
<feature type="transmembrane region" description="Helical" evidence="1">
    <location>
        <begin position="687"/>
        <end position="707"/>
    </location>
</feature>
<gene>
    <name evidence="3" type="ORF">FOJ82_02525</name>
</gene>
<dbReference type="GO" id="GO:0016740">
    <property type="term" value="F:transferase activity"/>
    <property type="evidence" value="ECO:0007669"/>
    <property type="project" value="UniProtKB-KW"/>
</dbReference>
<evidence type="ECO:0000259" key="2">
    <source>
        <dbReference type="Pfam" id="PF00535"/>
    </source>
</evidence>
<name>A0A553K4Y9_9ACTN</name>
<sequence length="1012" mass="106140">MSSNDEPVVGLADLWSWAAEDEDVLEHPEVDPESVTAVMVVHNAHEWLARQLLSLARLEPRPGRIVAVDNGSTDGSRALLEAALAEGVIYELVDGDAAFGFGQAVDLGIGAGTPEWVWLLHDDSAPRPDALAQLLLGVRSTGASLLFPKLLQPRRRNYPETVAEVGQSITRSGRRVLSVDEGDVDQQQEAPEPVLGGSTAGLLVRGDLWRELGGLAPEVPLHRDGVDLGWRAAEAGHVATTWPDAALTHRQAGRTGERVPGIARTSHEADRLAAMRVVAARGQEPTGPAALVVGSGLRALGFLALKSPSRAGAELRAAARFLRGGAATRALRERSVPSGDVDLSGILPDRFWSVRNAFDRFGNAVAERYRDVTATSEGETGIDELTGDDFAGSGRRVRRITSPLVVLFVVVLVAGLVAGRTLLGSGQVSGGGMLAAPANLVEAWSAFLTPVVGVPGGNAPWLGFNAFFSTFALGSPHWFAFAALLLVPLLAAFSAHRLLKQFGAGRTVSAVGGATWAGAIILLGIVTAGDMSGMVLGIAGPLLARSSHRVAVNTATGAERLRAPAGAAFWLLACAVAWPIALPLATVAGLVWLARDRHRWADLLVAVGVPWLFMLPWLPTLLRWPGRILTGADPLAWPAYPPASSATLAGRILPSGLPLWANLVFFGALGLLALVAMVRMTNARTRLVAALSIGLPLLAGVALSRLSLQVHGGESRALLSGWALLVVGALLVAVLTPHVRRETEGGSTGGLRAVLAVLALVAVLAVGTWGWIGFRGPVGQNPSQLPGYVRDVVASERDTRVLMIELVDAQSLAWNVVDRSQPTWGSGERNPSGTFGPQFAGLVQSFSGGDAPEDLAQQLSSLGVSHVWMRGFNQERLAAIGNASGLARAAADEETVVWTVLGLVSRAQLVVSDGNVPLSDGVVPEGDGTRHVLLAEEADVRWQATVGGEQVPVATGRPAVTFEVPEGVHGQFEYSLRPAWGWVAWQGLVLLAIAALAAPTLGGGATARRVAQ</sequence>
<dbReference type="EMBL" id="VKKG01000001">
    <property type="protein sequence ID" value="TRY19775.1"/>
    <property type="molecule type" value="Genomic_DNA"/>
</dbReference>
<feature type="transmembrane region" description="Helical" evidence="1">
    <location>
        <begin position="719"/>
        <end position="739"/>
    </location>
</feature>
<dbReference type="Pfam" id="PF00535">
    <property type="entry name" value="Glycos_transf_2"/>
    <property type="match status" value="1"/>
</dbReference>
<comment type="caution">
    <text evidence="3">The sequence shown here is derived from an EMBL/GenBank/DDBJ whole genome shotgun (WGS) entry which is preliminary data.</text>
</comment>
<organism evidence="3 4">
    <name type="scientific">Tessaracoccus rhinocerotis</name>
    <dbReference type="NCBI Taxonomy" id="1689449"/>
    <lineage>
        <taxon>Bacteria</taxon>
        <taxon>Bacillati</taxon>
        <taxon>Actinomycetota</taxon>
        <taxon>Actinomycetes</taxon>
        <taxon>Propionibacteriales</taxon>
        <taxon>Propionibacteriaceae</taxon>
        <taxon>Tessaracoccus</taxon>
    </lineage>
</organism>
<dbReference type="RefSeq" id="WP_143936862.1">
    <property type="nucleotide sequence ID" value="NZ_VKKG01000001.1"/>
</dbReference>
<dbReference type="OrthoDB" id="3734530at2"/>
<keyword evidence="4" id="KW-1185">Reference proteome</keyword>
<feature type="transmembrane region" description="Helical" evidence="1">
    <location>
        <begin position="659"/>
        <end position="678"/>
    </location>
</feature>
<dbReference type="Proteomes" id="UP000317638">
    <property type="component" value="Unassembled WGS sequence"/>
</dbReference>
<feature type="transmembrane region" description="Helical" evidence="1">
    <location>
        <begin position="567"/>
        <end position="593"/>
    </location>
</feature>
<keyword evidence="1" id="KW-1133">Transmembrane helix</keyword>
<dbReference type="InterPro" id="IPR001173">
    <property type="entry name" value="Glyco_trans_2-like"/>
</dbReference>
<feature type="transmembrane region" description="Helical" evidence="1">
    <location>
        <begin position="600"/>
        <end position="618"/>
    </location>
</feature>
<dbReference type="AlphaFoldDB" id="A0A553K4Y9"/>
<dbReference type="InterPro" id="IPR050834">
    <property type="entry name" value="Glycosyltransf_2"/>
</dbReference>
<feature type="transmembrane region" description="Helical" evidence="1">
    <location>
        <begin position="404"/>
        <end position="423"/>
    </location>
</feature>
<keyword evidence="1" id="KW-0472">Membrane</keyword>
<keyword evidence="1" id="KW-0812">Transmembrane</keyword>
<reference evidence="3 4" key="1">
    <citation type="submission" date="2019-07" db="EMBL/GenBank/DDBJ databases">
        <authorList>
            <person name="Zhou L.-Y."/>
        </authorList>
    </citation>
    <scope>NUCLEOTIDE SEQUENCE [LARGE SCALE GENOMIC DNA]</scope>
    <source>
        <strain evidence="3 4">YIM 101269</strain>
    </source>
</reference>
<feature type="transmembrane region" description="Helical" evidence="1">
    <location>
        <begin position="979"/>
        <end position="1002"/>
    </location>
</feature>
<feature type="domain" description="Glycosyltransferase 2-like" evidence="2">
    <location>
        <begin position="37"/>
        <end position="148"/>
    </location>
</feature>
<dbReference type="Gene3D" id="3.90.550.10">
    <property type="entry name" value="Spore Coat Polysaccharide Biosynthesis Protein SpsA, Chain A"/>
    <property type="match status" value="1"/>
</dbReference>
<accession>A0A553K4Y9</accession>
<evidence type="ECO:0000313" key="3">
    <source>
        <dbReference type="EMBL" id="TRY19775.1"/>
    </source>
</evidence>
<feature type="transmembrane region" description="Helical" evidence="1">
    <location>
        <begin position="751"/>
        <end position="772"/>
    </location>
</feature>
<proteinExistence type="predicted"/>
<keyword evidence="3" id="KW-0808">Transferase</keyword>
<feature type="transmembrane region" description="Helical" evidence="1">
    <location>
        <begin position="507"/>
        <end position="526"/>
    </location>
</feature>